<comment type="caution">
    <text evidence="2">The sequence shown here is derived from an EMBL/GenBank/DDBJ whole genome shotgun (WGS) entry which is preliminary data.</text>
</comment>
<dbReference type="InterPro" id="IPR029058">
    <property type="entry name" value="AB_hydrolase_fold"/>
</dbReference>
<accession>A0ABR9KTF4</accession>
<sequence length="272" mass="28521">MELAFERRGSGPPLILVHGIGHHWQAWLPVMDRLAASRDVIAVDLPGFGRSPGLPAGTPYTAESLADAVESFCAMLDVREPHVAGNSLGGYIALELASRGVVRTATAISPAGFWSRTELLWCQGVLRAMRASAVSRVQATAQSETAVAGALSRLLAAEPVTFLGAGLLVAHPSRLGSVALAAATEALATSSGFDETLDSFTGMLPPAPPKSPITIAWGAHDRLLLRRQAVRAARWSGQRVKLLTDCGHVPMSDDPELVAGVILEGSDPRSPA</sequence>
<evidence type="ECO:0000313" key="3">
    <source>
        <dbReference type="Proteomes" id="UP000661607"/>
    </source>
</evidence>
<dbReference type="SUPFAM" id="SSF53474">
    <property type="entry name" value="alpha/beta-Hydrolases"/>
    <property type="match status" value="1"/>
</dbReference>
<dbReference type="Gene3D" id="3.40.50.1820">
    <property type="entry name" value="alpha/beta hydrolase"/>
    <property type="match status" value="1"/>
</dbReference>
<organism evidence="2 3">
    <name type="scientific">Nonomuraea africana</name>
    <dbReference type="NCBI Taxonomy" id="46171"/>
    <lineage>
        <taxon>Bacteria</taxon>
        <taxon>Bacillati</taxon>
        <taxon>Actinomycetota</taxon>
        <taxon>Actinomycetes</taxon>
        <taxon>Streptosporangiales</taxon>
        <taxon>Streptosporangiaceae</taxon>
        <taxon>Nonomuraea</taxon>
    </lineage>
</organism>
<name>A0ABR9KTF4_9ACTN</name>
<dbReference type="InterPro" id="IPR000073">
    <property type="entry name" value="AB_hydrolase_1"/>
</dbReference>
<dbReference type="Pfam" id="PF00561">
    <property type="entry name" value="Abhydrolase_1"/>
    <property type="match status" value="1"/>
</dbReference>
<dbReference type="PRINTS" id="PR00111">
    <property type="entry name" value="ABHYDROLASE"/>
</dbReference>
<proteinExistence type="predicted"/>
<dbReference type="PANTHER" id="PTHR46438">
    <property type="entry name" value="ALPHA/BETA-HYDROLASES SUPERFAMILY PROTEIN"/>
    <property type="match status" value="1"/>
</dbReference>
<dbReference type="PANTHER" id="PTHR46438:SF11">
    <property type="entry name" value="LIPASE-RELATED"/>
    <property type="match status" value="1"/>
</dbReference>
<evidence type="ECO:0000259" key="1">
    <source>
        <dbReference type="Pfam" id="PF00561"/>
    </source>
</evidence>
<dbReference type="EMBL" id="JADBEF010000001">
    <property type="protein sequence ID" value="MBE1565323.1"/>
    <property type="molecule type" value="Genomic_DNA"/>
</dbReference>
<protein>
    <submittedName>
        <fullName evidence="2">Pimeloyl-ACP methyl ester carboxylesterase</fullName>
    </submittedName>
</protein>
<reference evidence="2 3" key="1">
    <citation type="submission" date="2020-10" db="EMBL/GenBank/DDBJ databases">
        <title>Sequencing the genomes of 1000 actinobacteria strains.</title>
        <authorList>
            <person name="Klenk H.-P."/>
        </authorList>
    </citation>
    <scope>NUCLEOTIDE SEQUENCE [LARGE SCALE GENOMIC DNA]</scope>
    <source>
        <strain evidence="2 3">DSM 43748</strain>
    </source>
</reference>
<feature type="domain" description="AB hydrolase-1" evidence="1">
    <location>
        <begin position="12"/>
        <end position="254"/>
    </location>
</feature>
<gene>
    <name evidence="2" type="ORF">H4W81_008102</name>
</gene>
<dbReference type="Proteomes" id="UP000661607">
    <property type="component" value="Unassembled WGS sequence"/>
</dbReference>
<dbReference type="RefSeq" id="WP_192779557.1">
    <property type="nucleotide sequence ID" value="NZ_BAAASY010000005.1"/>
</dbReference>
<keyword evidence="3" id="KW-1185">Reference proteome</keyword>
<evidence type="ECO:0000313" key="2">
    <source>
        <dbReference type="EMBL" id="MBE1565323.1"/>
    </source>
</evidence>